<proteinExistence type="predicted"/>
<gene>
    <name evidence="3" type="ORF">BN2476_240113</name>
</gene>
<feature type="domain" description="Lysozyme inhibitor LprI-like N-terminal" evidence="2">
    <location>
        <begin position="67"/>
        <end position="157"/>
    </location>
</feature>
<accession>A0A1N7RYZ8</accession>
<dbReference type="AlphaFoldDB" id="A0A1N7RYZ8"/>
<dbReference type="Gene3D" id="1.20.1270.180">
    <property type="match status" value="2"/>
</dbReference>
<dbReference type="InterPro" id="IPR009739">
    <property type="entry name" value="LprI-like_N"/>
</dbReference>
<dbReference type="Pfam" id="PF07007">
    <property type="entry name" value="LprI"/>
    <property type="match status" value="2"/>
</dbReference>
<evidence type="ECO:0000259" key="2">
    <source>
        <dbReference type="Pfam" id="PF07007"/>
    </source>
</evidence>
<dbReference type="EMBL" id="CYGY02000024">
    <property type="protein sequence ID" value="SIT40350.1"/>
    <property type="molecule type" value="Genomic_DNA"/>
</dbReference>
<name>A0A1N7RYZ8_9BURK</name>
<dbReference type="Proteomes" id="UP000195569">
    <property type="component" value="Unassembled WGS sequence"/>
</dbReference>
<evidence type="ECO:0000256" key="1">
    <source>
        <dbReference type="SAM" id="SignalP"/>
    </source>
</evidence>
<keyword evidence="1" id="KW-0732">Signal</keyword>
<evidence type="ECO:0000313" key="4">
    <source>
        <dbReference type="Proteomes" id="UP000195569"/>
    </source>
</evidence>
<feature type="signal peptide" evidence="1">
    <location>
        <begin position="1"/>
        <end position="36"/>
    </location>
</feature>
<keyword evidence="4" id="KW-1185">Reference proteome</keyword>
<feature type="domain" description="Lysozyme inhibitor LprI-like N-terminal" evidence="2">
    <location>
        <begin position="180"/>
        <end position="223"/>
    </location>
</feature>
<feature type="chain" id="PRO_5012998333" description="Lysozyme inhibitor LprI-like N-terminal domain-containing protein" evidence="1">
    <location>
        <begin position="37"/>
        <end position="252"/>
    </location>
</feature>
<organism evidence="3 4">
    <name type="scientific">Paraburkholderia piptadeniae</name>
    <dbReference type="NCBI Taxonomy" id="1701573"/>
    <lineage>
        <taxon>Bacteria</taxon>
        <taxon>Pseudomonadati</taxon>
        <taxon>Pseudomonadota</taxon>
        <taxon>Betaproteobacteria</taxon>
        <taxon>Burkholderiales</taxon>
        <taxon>Burkholderiaceae</taxon>
        <taxon>Paraburkholderia</taxon>
    </lineage>
</organism>
<protein>
    <recommendedName>
        <fullName evidence="2">Lysozyme inhibitor LprI-like N-terminal domain-containing protein</fullName>
    </recommendedName>
</protein>
<reference evidence="3" key="1">
    <citation type="submission" date="2016-12" db="EMBL/GenBank/DDBJ databases">
        <authorList>
            <person name="Moulin L."/>
        </authorList>
    </citation>
    <scope>NUCLEOTIDE SEQUENCE [LARGE SCALE GENOMIC DNA]</scope>
    <source>
        <strain evidence="3">STM 7183</strain>
    </source>
</reference>
<comment type="caution">
    <text evidence="3">The sequence shown here is derived from an EMBL/GenBank/DDBJ whole genome shotgun (WGS) entry which is preliminary data.</text>
</comment>
<evidence type="ECO:0000313" key="3">
    <source>
        <dbReference type="EMBL" id="SIT40350.1"/>
    </source>
</evidence>
<sequence length="252" mass="27682">MRARLVIMKQAPRFGLRRHARAAACAALLGVLAPLAALTFAPAAARAEAAAADPIDASMRACLARADMSSAAGQVHCTDTARLAWQASMDQSFQQVLAKVPDAQRKKWQESQRRWQAWRDADGKLLTAVLATTQGTSYQIAGADMQLQPVRDRALALRTVAANAGKQDPKTRPRACSFDAQCEHAMFDLNRYYRRLHAKLPAHARPTLTHAQRAWSAYRDATVPLMDARTQIDIIGARVALLKRMGDTARND</sequence>